<dbReference type="EMBL" id="BPVZ01000124">
    <property type="protein sequence ID" value="GKV37770.1"/>
    <property type="molecule type" value="Genomic_DNA"/>
</dbReference>
<protein>
    <recommendedName>
        <fullName evidence="2">Myb/SANT-like DNA-binding domain-containing protein</fullName>
    </recommendedName>
</protein>
<name>A0AAV5LKW6_9ROSI</name>
<dbReference type="PANTHER" id="PTHR33492:SF4">
    <property type="entry name" value="OS02G0174300 PROTEIN"/>
    <property type="match status" value="1"/>
</dbReference>
<keyword evidence="4" id="KW-1185">Reference proteome</keyword>
<organism evidence="3 4">
    <name type="scientific">Rubroshorea leprosula</name>
    <dbReference type="NCBI Taxonomy" id="152421"/>
    <lineage>
        <taxon>Eukaryota</taxon>
        <taxon>Viridiplantae</taxon>
        <taxon>Streptophyta</taxon>
        <taxon>Embryophyta</taxon>
        <taxon>Tracheophyta</taxon>
        <taxon>Spermatophyta</taxon>
        <taxon>Magnoliopsida</taxon>
        <taxon>eudicotyledons</taxon>
        <taxon>Gunneridae</taxon>
        <taxon>Pentapetalae</taxon>
        <taxon>rosids</taxon>
        <taxon>malvids</taxon>
        <taxon>Malvales</taxon>
        <taxon>Dipterocarpaceae</taxon>
        <taxon>Rubroshorea</taxon>
    </lineage>
</organism>
<sequence length="335" mass="38531">MEDGEDNALQHSGTRRTRSQAAPDWPPEHALILVNEIAVVEMDCSNAFSTFQKWKMVVENCNAFGVPRSLDQCRRKWDSLLGQYNKIKQWESKSRSNSYWSLRIDRRKVCGLPEDFDKELFKAIDTVARAKDGESGTDRDSDPEAQEDPHEVMEELGARFSTTSLIKHEIIEMCYILELSGSKKQRRNLMLLNSHAEVKPKNCFAMEEPVKHVAENAQRGRAKEKLHAIERKEKHQASKEDNPQKSHAEERHMISVEERERILVAKLYEDAEEIHAIVEKSLGQNSDYRGTDLNKVEHFQGESIRHQADKLIGCLGNILSTLNHFSQLAEDEEHE</sequence>
<evidence type="ECO:0000256" key="1">
    <source>
        <dbReference type="SAM" id="MobiDB-lite"/>
    </source>
</evidence>
<gene>
    <name evidence="3" type="ORF">SLEP1_g45760</name>
</gene>
<dbReference type="Gene3D" id="1.10.10.60">
    <property type="entry name" value="Homeodomain-like"/>
    <property type="match status" value="1"/>
</dbReference>
<dbReference type="AlphaFoldDB" id="A0AAV5LKW6"/>
<feature type="domain" description="Myb/SANT-like DNA-binding" evidence="2">
    <location>
        <begin position="24"/>
        <end position="99"/>
    </location>
</feature>
<accession>A0AAV5LKW6</accession>
<dbReference type="InterPro" id="IPR044822">
    <property type="entry name" value="Myb_DNA-bind_4"/>
</dbReference>
<dbReference type="PANTHER" id="PTHR33492">
    <property type="entry name" value="OSJNBA0043A12.37 PROTEIN-RELATED"/>
    <property type="match status" value="1"/>
</dbReference>
<evidence type="ECO:0000259" key="2">
    <source>
        <dbReference type="Pfam" id="PF13837"/>
    </source>
</evidence>
<feature type="region of interest" description="Disordered" evidence="1">
    <location>
        <begin position="131"/>
        <end position="150"/>
    </location>
</feature>
<proteinExistence type="predicted"/>
<reference evidence="3 4" key="1">
    <citation type="journal article" date="2021" name="Commun. Biol.">
        <title>The genome of Shorea leprosula (Dipterocarpaceae) highlights the ecological relevance of drought in aseasonal tropical rainforests.</title>
        <authorList>
            <person name="Ng K.K.S."/>
            <person name="Kobayashi M.J."/>
            <person name="Fawcett J.A."/>
            <person name="Hatakeyama M."/>
            <person name="Paape T."/>
            <person name="Ng C.H."/>
            <person name="Ang C.C."/>
            <person name="Tnah L.H."/>
            <person name="Lee C.T."/>
            <person name="Nishiyama T."/>
            <person name="Sese J."/>
            <person name="O'Brien M.J."/>
            <person name="Copetti D."/>
            <person name="Mohd Noor M.I."/>
            <person name="Ong R.C."/>
            <person name="Putra M."/>
            <person name="Sireger I.Z."/>
            <person name="Indrioko S."/>
            <person name="Kosugi Y."/>
            <person name="Izuno A."/>
            <person name="Isagi Y."/>
            <person name="Lee S.L."/>
            <person name="Shimizu K.K."/>
        </authorList>
    </citation>
    <scope>NUCLEOTIDE SEQUENCE [LARGE SCALE GENOMIC DNA]</scope>
    <source>
        <strain evidence="3">214</strain>
    </source>
</reference>
<dbReference type="Pfam" id="PF13837">
    <property type="entry name" value="Myb_DNA-bind_4"/>
    <property type="match status" value="1"/>
</dbReference>
<evidence type="ECO:0000313" key="3">
    <source>
        <dbReference type="EMBL" id="GKV37770.1"/>
    </source>
</evidence>
<feature type="region of interest" description="Disordered" evidence="1">
    <location>
        <begin position="1"/>
        <end position="23"/>
    </location>
</feature>
<comment type="caution">
    <text evidence="3">The sequence shown here is derived from an EMBL/GenBank/DDBJ whole genome shotgun (WGS) entry which is preliminary data.</text>
</comment>
<evidence type="ECO:0000313" key="4">
    <source>
        <dbReference type="Proteomes" id="UP001054252"/>
    </source>
</evidence>
<feature type="region of interest" description="Disordered" evidence="1">
    <location>
        <begin position="231"/>
        <end position="253"/>
    </location>
</feature>
<dbReference type="Proteomes" id="UP001054252">
    <property type="component" value="Unassembled WGS sequence"/>
</dbReference>